<organism evidence="2 3">
    <name type="scientific">Polyporus arcularius HHB13444</name>
    <dbReference type="NCBI Taxonomy" id="1314778"/>
    <lineage>
        <taxon>Eukaryota</taxon>
        <taxon>Fungi</taxon>
        <taxon>Dikarya</taxon>
        <taxon>Basidiomycota</taxon>
        <taxon>Agaricomycotina</taxon>
        <taxon>Agaricomycetes</taxon>
        <taxon>Polyporales</taxon>
        <taxon>Polyporaceae</taxon>
        <taxon>Polyporus</taxon>
    </lineage>
</organism>
<protein>
    <submittedName>
        <fullName evidence="2">Uncharacterized protein</fullName>
    </submittedName>
</protein>
<dbReference type="EMBL" id="ML211863">
    <property type="protein sequence ID" value="TFK80036.1"/>
    <property type="molecule type" value="Genomic_DNA"/>
</dbReference>
<feature type="compositionally biased region" description="Basic residues" evidence="1">
    <location>
        <begin position="22"/>
        <end position="38"/>
    </location>
</feature>
<dbReference type="InParanoid" id="A0A5C3NR52"/>
<dbReference type="AlphaFoldDB" id="A0A5C3NR52"/>
<name>A0A5C3NR52_9APHY</name>
<evidence type="ECO:0000313" key="3">
    <source>
        <dbReference type="Proteomes" id="UP000308197"/>
    </source>
</evidence>
<sequence length="172" mass="19023">MAGGTTHCRWKGWRTSPFLPQPHHHDRHSGRHPTRRSQARSYCFRRTREIIASVLPRRGAHGVRTVGVGENGALRKDAGTRDAEQRIVSAGRTLSSSRSVTPNPRHRLVSTILVPHRPQQNISPCSTHLAIPLHRLSNRSLAEVRSSRYDAVGVLQTAGGAALHAMHTIPDL</sequence>
<proteinExistence type="predicted"/>
<reference evidence="2 3" key="1">
    <citation type="journal article" date="2019" name="Nat. Ecol. Evol.">
        <title>Megaphylogeny resolves global patterns of mushroom evolution.</title>
        <authorList>
            <person name="Varga T."/>
            <person name="Krizsan K."/>
            <person name="Foldi C."/>
            <person name="Dima B."/>
            <person name="Sanchez-Garcia M."/>
            <person name="Sanchez-Ramirez S."/>
            <person name="Szollosi G.J."/>
            <person name="Szarkandi J.G."/>
            <person name="Papp V."/>
            <person name="Albert L."/>
            <person name="Andreopoulos W."/>
            <person name="Angelini C."/>
            <person name="Antonin V."/>
            <person name="Barry K.W."/>
            <person name="Bougher N.L."/>
            <person name="Buchanan P."/>
            <person name="Buyck B."/>
            <person name="Bense V."/>
            <person name="Catcheside P."/>
            <person name="Chovatia M."/>
            <person name="Cooper J."/>
            <person name="Damon W."/>
            <person name="Desjardin D."/>
            <person name="Finy P."/>
            <person name="Geml J."/>
            <person name="Haridas S."/>
            <person name="Hughes K."/>
            <person name="Justo A."/>
            <person name="Karasinski D."/>
            <person name="Kautmanova I."/>
            <person name="Kiss B."/>
            <person name="Kocsube S."/>
            <person name="Kotiranta H."/>
            <person name="LaButti K.M."/>
            <person name="Lechner B.E."/>
            <person name="Liimatainen K."/>
            <person name="Lipzen A."/>
            <person name="Lukacs Z."/>
            <person name="Mihaltcheva S."/>
            <person name="Morgado L.N."/>
            <person name="Niskanen T."/>
            <person name="Noordeloos M.E."/>
            <person name="Ohm R.A."/>
            <person name="Ortiz-Santana B."/>
            <person name="Ovrebo C."/>
            <person name="Racz N."/>
            <person name="Riley R."/>
            <person name="Savchenko A."/>
            <person name="Shiryaev A."/>
            <person name="Soop K."/>
            <person name="Spirin V."/>
            <person name="Szebenyi C."/>
            <person name="Tomsovsky M."/>
            <person name="Tulloss R.E."/>
            <person name="Uehling J."/>
            <person name="Grigoriev I.V."/>
            <person name="Vagvolgyi C."/>
            <person name="Papp T."/>
            <person name="Martin F.M."/>
            <person name="Miettinen O."/>
            <person name="Hibbett D.S."/>
            <person name="Nagy L.G."/>
        </authorList>
    </citation>
    <scope>NUCLEOTIDE SEQUENCE [LARGE SCALE GENOMIC DNA]</scope>
    <source>
        <strain evidence="2 3">HHB13444</strain>
    </source>
</reference>
<accession>A0A5C3NR52</accession>
<dbReference type="Proteomes" id="UP000308197">
    <property type="component" value="Unassembled WGS sequence"/>
</dbReference>
<feature type="region of interest" description="Disordered" evidence="1">
    <location>
        <begin position="1"/>
        <end position="40"/>
    </location>
</feature>
<evidence type="ECO:0000256" key="1">
    <source>
        <dbReference type="SAM" id="MobiDB-lite"/>
    </source>
</evidence>
<keyword evidence="3" id="KW-1185">Reference proteome</keyword>
<evidence type="ECO:0000313" key="2">
    <source>
        <dbReference type="EMBL" id="TFK80036.1"/>
    </source>
</evidence>
<gene>
    <name evidence="2" type="ORF">K466DRAFT_667871</name>
</gene>